<dbReference type="Pfam" id="PF13770">
    <property type="entry name" value="DUF4169"/>
    <property type="match status" value="1"/>
</dbReference>
<gene>
    <name evidence="2" type="ORF">GGR13_001995</name>
</gene>
<reference evidence="2 3" key="1">
    <citation type="submission" date="2020-08" db="EMBL/GenBank/DDBJ databases">
        <title>Genomic Encyclopedia of Type Strains, Phase IV (KMG-IV): sequencing the most valuable type-strain genomes for metagenomic binning, comparative biology and taxonomic classification.</title>
        <authorList>
            <person name="Goeker M."/>
        </authorList>
    </citation>
    <scope>NUCLEOTIDE SEQUENCE [LARGE SCALE GENOMIC DNA]</scope>
    <source>
        <strain evidence="2 3">DSM 4737</strain>
    </source>
</reference>
<evidence type="ECO:0000313" key="3">
    <source>
        <dbReference type="Proteomes" id="UP000545037"/>
    </source>
</evidence>
<dbReference type="Proteomes" id="UP000545037">
    <property type="component" value="Unassembled WGS sequence"/>
</dbReference>
<keyword evidence="2" id="KW-0540">Nuclease</keyword>
<accession>A0A7W9CJ42</accession>
<dbReference type="AlphaFoldDB" id="A0A7W9CJ42"/>
<protein>
    <submittedName>
        <fullName evidence="2">RecB family exonuclease</fullName>
    </submittedName>
</protein>
<keyword evidence="2" id="KW-0378">Hydrolase</keyword>
<evidence type="ECO:0000313" key="2">
    <source>
        <dbReference type="EMBL" id="MBB5746391.1"/>
    </source>
</evidence>
<keyword evidence="3" id="KW-1185">Reference proteome</keyword>
<comment type="caution">
    <text evidence="2">The sequence shown here is derived from an EMBL/GenBank/DDBJ whole genome shotgun (WGS) entry which is preliminary data.</text>
</comment>
<sequence length="73" mass="7919">MSEIINLNRARKARARATAGAAAASNRGLHGLTKAEKQAAKAERDRAARLVDGHRLERRDPDATDQPESGRSE</sequence>
<proteinExistence type="predicted"/>
<dbReference type="GO" id="GO:0004527">
    <property type="term" value="F:exonuclease activity"/>
    <property type="evidence" value="ECO:0007669"/>
    <property type="project" value="UniProtKB-KW"/>
</dbReference>
<keyword evidence="2" id="KW-0269">Exonuclease</keyword>
<organism evidence="2 3">
    <name type="scientific">Brevundimonas variabilis</name>
    <dbReference type="NCBI Taxonomy" id="74312"/>
    <lineage>
        <taxon>Bacteria</taxon>
        <taxon>Pseudomonadati</taxon>
        <taxon>Pseudomonadota</taxon>
        <taxon>Alphaproteobacteria</taxon>
        <taxon>Caulobacterales</taxon>
        <taxon>Caulobacteraceae</taxon>
        <taxon>Brevundimonas</taxon>
    </lineage>
</organism>
<feature type="compositionally biased region" description="Basic and acidic residues" evidence="1">
    <location>
        <begin position="33"/>
        <end position="73"/>
    </location>
</feature>
<dbReference type="RefSeq" id="WP_183213364.1">
    <property type="nucleotide sequence ID" value="NZ_JACHOR010000003.1"/>
</dbReference>
<name>A0A7W9CJ42_9CAUL</name>
<dbReference type="InterPro" id="IPR025227">
    <property type="entry name" value="DUF4169"/>
</dbReference>
<feature type="region of interest" description="Disordered" evidence="1">
    <location>
        <begin position="18"/>
        <end position="73"/>
    </location>
</feature>
<dbReference type="EMBL" id="JACHOR010000003">
    <property type="protein sequence ID" value="MBB5746391.1"/>
    <property type="molecule type" value="Genomic_DNA"/>
</dbReference>
<evidence type="ECO:0000256" key="1">
    <source>
        <dbReference type="SAM" id="MobiDB-lite"/>
    </source>
</evidence>